<comment type="function">
    <text evidence="6">As a component of the decapping complex, involved in the degradation of mRNAs. Promotes P-body formation. Translational repressor.</text>
</comment>
<feature type="domain" description="Sm" evidence="13">
    <location>
        <begin position="7"/>
        <end position="90"/>
    </location>
</feature>
<evidence type="ECO:0000256" key="6">
    <source>
        <dbReference type="ARBA" id="ARBA00059323"/>
    </source>
</evidence>
<dbReference type="AlphaFoldDB" id="A0AAV7GQL0"/>
<dbReference type="EMBL" id="JAGFBR010000007">
    <property type="protein sequence ID" value="KAH0463724.1"/>
    <property type="molecule type" value="Genomic_DNA"/>
</dbReference>
<evidence type="ECO:0000256" key="4">
    <source>
        <dbReference type="ARBA" id="ARBA00022491"/>
    </source>
</evidence>
<comment type="caution">
    <text evidence="14">The sequence shown here is derived from an EMBL/GenBank/DDBJ whole genome shotgun (WGS) entry which is preliminary data.</text>
</comment>
<evidence type="ECO:0000313" key="15">
    <source>
        <dbReference type="Proteomes" id="UP000775213"/>
    </source>
</evidence>
<comment type="similarity">
    <text evidence="2">Belongs to the LSM14 family.</text>
</comment>
<feature type="short sequence motif" description="TFG box" evidence="8">
    <location>
        <begin position="554"/>
        <end position="574"/>
    </location>
</feature>
<feature type="domain" description="DFDF" evidence="10">
    <location>
        <begin position="470"/>
        <end position="506"/>
    </location>
</feature>
<dbReference type="Proteomes" id="UP000775213">
    <property type="component" value="Unassembled WGS sequence"/>
</dbReference>
<dbReference type="PROSITE" id="PS51513">
    <property type="entry name" value="FFD"/>
    <property type="match status" value="1"/>
</dbReference>
<evidence type="ECO:0000313" key="14">
    <source>
        <dbReference type="EMBL" id="KAH0463724.1"/>
    </source>
</evidence>
<feature type="region of interest" description="Disordered" evidence="9">
    <location>
        <begin position="450"/>
        <end position="475"/>
    </location>
</feature>
<proteinExistence type="inferred from homology"/>
<evidence type="ECO:0000256" key="1">
    <source>
        <dbReference type="ARBA" id="ARBA00004201"/>
    </source>
</evidence>
<feature type="short sequence motif" description="FFD box" evidence="7">
    <location>
        <begin position="533"/>
        <end position="548"/>
    </location>
</feature>
<feature type="region of interest" description="Disordered" evidence="9">
    <location>
        <begin position="341"/>
        <end position="434"/>
    </location>
</feature>
<gene>
    <name evidence="14" type="ORF">IEQ34_006510</name>
</gene>
<comment type="subcellular location">
    <subcellularLocation>
        <location evidence="1">Cytoplasm</location>
        <location evidence="1">P-body</location>
    </subcellularLocation>
</comment>
<dbReference type="InterPro" id="IPR025762">
    <property type="entry name" value="DFDF"/>
</dbReference>
<dbReference type="InterPro" id="IPR025761">
    <property type="entry name" value="FFD_box"/>
</dbReference>
<evidence type="ECO:0000256" key="9">
    <source>
        <dbReference type="SAM" id="MobiDB-lite"/>
    </source>
</evidence>
<evidence type="ECO:0000256" key="8">
    <source>
        <dbReference type="PROSITE-ProRule" id="PRU00869"/>
    </source>
</evidence>
<evidence type="ECO:0000256" key="2">
    <source>
        <dbReference type="ARBA" id="ARBA00010415"/>
    </source>
</evidence>
<dbReference type="Gene3D" id="2.30.30.100">
    <property type="match status" value="1"/>
</dbReference>
<feature type="domain" description="TFG box profile" evidence="12">
    <location>
        <begin position="554"/>
        <end position="574"/>
    </location>
</feature>
<keyword evidence="5" id="KW-0507">mRNA processing</keyword>
<dbReference type="SUPFAM" id="SSF50182">
    <property type="entry name" value="Sm-like ribonucleoproteins"/>
    <property type="match status" value="1"/>
</dbReference>
<sequence length="633" mass="67700">MAAEASRPSPSPDSYIGSLITLTSKSEIRYEGILYNINTEESSIGLRNVRSFGTEGRKKDGSQIPASDKIYEYILFRGSDIKDLQVKASPPVQTTPAHNDPAIIQSHYPRPQASSSSLPSLGTGTTQELSSHSGQVGLQHPTFQGSLPPYHTGGNLGSWGPTPPPPTANGSGLAVPPLFWQGYYAPSGGLPHVQQPPLMRPLPGLAMPPMQQTLQFQGMNASLSSGTPSYPEFSPLFPTVNSNMNLNSTSIPSTLAAFQATSFSPEISQSSVSIKGPITALPSVTSSGSLPSVSQSSVSIKGPITSLPSVNPSGSLPSVSPLIPGMENFIPLSQNIPPVLSGKPRISSTTSVAHQTETQSIPTSSSNHAETSNKLLTPGQLVQPNSSVLPSSQTLEKTLKAVEVKPQEEKSKPLLPEPPALQREANKAKSPAVAKESILPLPTPVYHKPNGAISVTHEGNRGRGRGRGSGYPRTQTTFTEDFDFTAMNEKFNKDEVWGHLGKSRPHSSNNEEDDEAYGFEEENGQSVELDIKPVYVKDDFFDTLSSNSNDQTNNGRIKFSEQLKIDAETFGNFSRNRSAYRGGRGVRGGRGRGSYYGRGYGYSGRGRGHAGGMSSSNVNIFELVYGVYFSFAS</sequence>
<dbReference type="GO" id="GO:0000932">
    <property type="term" value="C:P-body"/>
    <property type="evidence" value="ECO:0007669"/>
    <property type="project" value="UniProtKB-SubCell"/>
</dbReference>
<dbReference type="SMART" id="SM01199">
    <property type="entry name" value="FDF"/>
    <property type="match status" value="1"/>
</dbReference>
<dbReference type="GO" id="GO:0003729">
    <property type="term" value="F:mRNA binding"/>
    <property type="evidence" value="ECO:0007669"/>
    <property type="project" value="TreeGrafter"/>
</dbReference>
<dbReference type="InterPro" id="IPR047575">
    <property type="entry name" value="Sm"/>
</dbReference>
<dbReference type="InterPro" id="IPR025609">
    <property type="entry name" value="Lsm14-like_N"/>
</dbReference>
<evidence type="ECO:0000256" key="7">
    <source>
        <dbReference type="PROSITE-ProRule" id="PRU00846"/>
    </source>
</evidence>
<feature type="compositionally biased region" description="Polar residues" evidence="9">
    <location>
        <begin position="127"/>
        <end position="145"/>
    </location>
</feature>
<organism evidence="14 15">
    <name type="scientific">Dendrobium chrysotoxum</name>
    <name type="common">Orchid</name>
    <dbReference type="NCBI Taxonomy" id="161865"/>
    <lineage>
        <taxon>Eukaryota</taxon>
        <taxon>Viridiplantae</taxon>
        <taxon>Streptophyta</taxon>
        <taxon>Embryophyta</taxon>
        <taxon>Tracheophyta</taxon>
        <taxon>Spermatophyta</taxon>
        <taxon>Magnoliopsida</taxon>
        <taxon>Liliopsida</taxon>
        <taxon>Asparagales</taxon>
        <taxon>Orchidaceae</taxon>
        <taxon>Epidendroideae</taxon>
        <taxon>Malaxideae</taxon>
        <taxon>Dendrobiinae</taxon>
        <taxon>Dendrobium</taxon>
    </lineage>
</organism>
<evidence type="ECO:0000259" key="11">
    <source>
        <dbReference type="PROSITE" id="PS51513"/>
    </source>
</evidence>
<accession>A0AAV7GQL0</accession>
<dbReference type="CDD" id="cd01736">
    <property type="entry name" value="LSm14_N"/>
    <property type="match status" value="1"/>
</dbReference>
<dbReference type="FunFam" id="2.30.30.100:FF:000033">
    <property type="entry name" value="Trailer hitch, isoform C"/>
    <property type="match status" value="1"/>
</dbReference>
<protein>
    <recommendedName>
        <fullName evidence="16">Protein decapping 5</fullName>
    </recommendedName>
</protein>
<feature type="compositionally biased region" description="Polar residues" evidence="9">
    <location>
        <begin position="346"/>
        <end position="396"/>
    </location>
</feature>
<evidence type="ECO:0000256" key="3">
    <source>
        <dbReference type="ARBA" id="ARBA00022490"/>
    </source>
</evidence>
<keyword evidence="3" id="KW-0963">Cytoplasm</keyword>
<feature type="region of interest" description="Disordered" evidence="9">
    <location>
        <begin position="502"/>
        <end position="522"/>
    </location>
</feature>
<feature type="region of interest" description="Disordered" evidence="9">
    <location>
        <begin position="88"/>
        <end position="171"/>
    </location>
</feature>
<feature type="compositionally biased region" description="Basic and acidic residues" evidence="9">
    <location>
        <begin position="397"/>
        <end position="412"/>
    </location>
</feature>
<dbReference type="PANTHER" id="PTHR13586:SF0">
    <property type="entry name" value="TRAILER HITCH, ISOFORM H"/>
    <property type="match status" value="1"/>
</dbReference>
<reference evidence="14 15" key="1">
    <citation type="journal article" date="2021" name="Hortic Res">
        <title>Chromosome-scale assembly of the Dendrobium chrysotoxum genome enhances the understanding of orchid evolution.</title>
        <authorList>
            <person name="Zhang Y."/>
            <person name="Zhang G.Q."/>
            <person name="Zhang D."/>
            <person name="Liu X.D."/>
            <person name="Xu X.Y."/>
            <person name="Sun W.H."/>
            <person name="Yu X."/>
            <person name="Zhu X."/>
            <person name="Wang Z.W."/>
            <person name="Zhao X."/>
            <person name="Zhong W.Y."/>
            <person name="Chen H."/>
            <person name="Yin W.L."/>
            <person name="Huang T."/>
            <person name="Niu S.C."/>
            <person name="Liu Z.J."/>
        </authorList>
    </citation>
    <scope>NUCLEOTIDE SEQUENCE [LARGE SCALE GENOMIC DNA]</scope>
    <source>
        <strain evidence="14">Lindl</strain>
    </source>
</reference>
<evidence type="ECO:0000259" key="13">
    <source>
        <dbReference type="PROSITE" id="PS52002"/>
    </source>
</evidence>
<dbReference type="InterPro" id="IPR010920">
    <property type="entry name" value="LSM_dom_sf"/>
</dbReference>
<dbReference type="PANTHER" id="PTHR13586">
    <property type="entry name" value="SCD6 PROTEIN-RELATED"/>
    <property type="match status" value="1"/>
</dbReference>
<dbReference type="InterPro" id="IPR025768">
    <property type="entry name" value="TFG_box"/>
</dbReference>
<dbReference type="Pfam" id="PF12701">
    <property type="entry name" value="LSM14"/>
    <property type="match status" value="1"/>
</dbReference>
<dbReference type="PROSITE" id="PS52002">
    <property type="entry name" value="SM"/>
    <property type="match status" value="1"/>
</dbReference>
<dbReference type="Pfam" id="PF09532">
    <property type="entry name" value="FDF"/>
    <property type="match status" value="1"/>
</dbReference>
<dbReference type="PROSITE" id="PS51512">
    <property type="entry name" value="DFDF"/>
    <property type="match status" value="1"/>
</dbReference>
<dbReference type="InterPro" id="IPR019050">
    <property type="entry name" value="FDF_dom"/>
</dbReference>
<keyword evidence="4" id="KW-0678">Repressor</keyword>
<dbReference type="GO" id="GO:0034063">
    <property type="term" value="P:stress granule assembly"/>
    <property type="evidence" value="ECO:0007669"/>
    <property type="project" value="TreeGrafter"/>
</dbReference>
<dbReference type="GO" id="GO:0033962">
    <property type="term" value="P:P-body assembly"/>
    <property type="evidence" value="ECO:0007669"/>
    <property type="project" value="TreeGrafter"/>
</dbReference>
<evidence type="ECO:0008006" key="16">
    <source>
        <dbReference type="Google" id="ProtNLM"/>
    </source>
</evidence>
<name>A0AAV7GQL0_DENCH</name>
<evidence type="ECO:0000259" key="10">
    <source>
        <dbReference type="PROSITE" id="PS51512"/>
    </source>
</evidence>
<feature type="compositionally biased region" description="Low complexity" evidence="9">
    <location>
        <begin position="114"/>
        <end position="126"/>
    </location>
</feature>
<dbReference type="PROSITE" id="PS51536">
    <property type="entry name" value="TFG"/>
    <property type="match status" value="1"/>
</dbReference>
<feature type="compositionally biased region" description="Acidic residues" evidence="9">
    <location>
        <begin position="510"/>
        <end position="522"/>
    </location>
</feature>
<dbReference type="SMART" id="SM01271">
    <property type="entry name" value="LSM14"/>
    <property type="match status" value="1"/>
</dbReference>
<evidence type="ECO:0000256" key="5">
    <source>
        <dbReference type="ARBA" id="ARBA00022664"/>
    </source>
</evidence>
<keyword evidence="15" id="KW-1185">Reference proteome</keyword>
<evidence type="ECO:0000259" key="12">
    <source>
        <dbReference type="PROSITE" id="PS51536"/>
    </source>
</evidence>
<feature type="domain" description="FFD box profile" evidence="11">
    <location>
        <begin position="533"/>
        <end position="548"/>
    </location>
</feature>
<dbReference type="GO" id="GO:0006397">
    <property type="term" value="P:mRNA processing"/>
    <property type="evidence" value="ECO:0007669"/>
    <property type="project" value="UniProtKB-KW"/>
</dbReference>